<name>X0W4P3_9ZZZZ</name>
<sequence length="127" mass="14263">EPKEPTKEEREKVILDVLEGNVKEVVDAVNQAESAEVLSLTFDLESAGKNRTTVLKAILRRVSQIEETIEPEPEYVPPVVKVTVRGNIDEIRGSFWEDNEGNIYVLDAKMGEPTGVFAVRLFRRHGS</sequence>
<protein>
    <submittedName>
        <fullName evidence="1">Uncharacterized protein</fullName>
    </submittedName>
</protein>
<organism evidence="1">
    <name type="scientific">marine sediment metagenome</name>
    <dbReference type="NCBI Taxonomy" id="412755"/>
    <lineage>
        <taxon>unclassified sequences</taxon>
        <taxon>metagenomes</taxon>
        <taxon>ecological metagenomes</taxon>
    </lineage>
</organism>
<evidence type="ECO:0000313" key="1">
    <source>
        <dbReference type="EMBL" id="GAG07681.1"/>
    </source>
</evidence>
<accession>X0W4P3</accession>
<gene>
    <name evidence="1" type="ORF">S01H1_38768</name>
</gene>
<proteinExistence type="predicted"/>
<comment type="caution">
    <text evidence="1">The sequence shown here is derived from an EMBL/GenBank/DDBJ whole genome shotgun (WGS) entry which is preliminary data.</text>
</comment>
<dbReference type="EMBL" id="BARS01024421">
    <property type="protein sequence ID" value="GAG07681.1"/>
    <property type="molecule type" value="Genomic_DNA"/>
</dbReference>
<dbReference type="AlphaFoldDB" id="X0W4P3"/>
<reference evidence="1" key="1">
    <citation type="journal article" date="2014" name="Front. Microbiol.">
        <title>High frequency of phylogenetically diverse reductive dehalogenase-homologous genes in deep subseafloor sedimentary metagenomes.</title>
        <authorList>
            <person name="Kawai M."/>
            <person name="Futagami T."/>
            <person name="Toyoda A."/>
            <person name="Takaki Y."/>
            <person name="Nishi S."/>
            <person name="Hori S."/>
            <person name="Arai W."/>
            <person name="Tsubouchi T."/>
            <person name="Morono Y."/>
            <person name="Uchiyama I."/>
            <person name="Ito T."/>
            <person name="Fujiyama A."/>
            <person name="Inagaki F."/>
            <person name="Takami H."/>
        </authorList>
    </citation>
    <scope>NUCLEOTIDE SEQUENCE</scope>
    <source>
        <strain evidence="1">Expedition CK06-06</strain>
    </source>
</reference>
<feature type="non-terminal residue" evidence="1">
    <location>
        <position position="1"/>
    </location>
</feature>